<name>A0A6F9DSH2_9ASCI</name>
<dbReference type="CDD" id="cd17352">
    <property type="entry name" value="MFS_MCT_SLC16"/>
    <property type="match status" value="1"/>
</dbReference>
<feature type="transmembrane region" description="Helical" evidence="2">
    <location>
        <begin position="120"/>
        <end position="140"/>
    </location>
</feature>
<evidence type="ECO:0000256" key="2">
    <source>
        <dbReference type="SAM" id="Phobius"/>
    </source>
</evidence>
<dbReference type="GO" id="GO:0008028">
    <property type="term" value="F:monocarboxylic acid transmembrane transporter activity"/>
    <property type="evidence" value="ECO:0007669"/>
    <property type="project" value="TreeGrafter"/>
</dbReference>
<proteinExistence type="evidence at transcript level"/>
<evidence type="ECO:0000259" key="3">
    <source>
        <dbReference type="PROSITE" id="PS50850"/>
    </source>
</evidence>
<dbReference type="GO" id="GO:0016020">
    <property type="term" value="C:membrane"/>
    <property type="evidence" value="ECO:0007669"/>
    <property type="project" value="UniProtKB-SubCell"/>
</dbReference>
<feature type="transmembrane region" description="Helical" evidence="2">
    <location>
        <begin position="408"/>
        <end position="430"/>
    </location>
</feature>
<dbReference type="PROSITE" id="PS50850">
    <property type="entry name" value="MFS"/>
    <property type="match status" value="1"/>
</dbReference>
<dbReference type="InterPro" id="IPR020846">
    <property type="entry name" value="MFS_dom"/>
</dbReference>
<feature type="transmembrane region" description="Helical" evidence="2">
    <location>
        <begin position="373"/>
        <end position="396"/>
    </location>
</feature>
<dbReference type="EMBL" id="LR790259">
    <property type="protein sequence ID" value="CAB3266121.1"/>
    <property type="molecule type" value="mRNA"/>
</dbReference>
<feature type="transmembrane region" description="Helical" evidence="2">
    <location>
        <begin position="60"/>
        <end position="82"/>
    </location>
</feature>
<dbReference type="PANTHER" id="PTHR11360">
    <property type="entry name" value="MONOCARBOXYLATE TRANSPORTER"/>
    <property type="match status" value="1"/>
</dbReference>
<feature type="transmembrane region" description="Helical" evidence="2">
    <location>
        <begin position="20"/>
        <end position="40"/>
    </location>
</feature>
<evidence type="ECO:0000313" key="4">
    <source>
        <dbReference type="EMBL" id="CAB3266121.1"/>
    </source>
</evidence>
<sequence length="480" mass="52452">MAGHVAERELLPKEAELLNYRWVILVASFLLRVLIFGSLFSVGVLYVEWLGEFSASRGEAAWIGSIATGSTLLMGPVASALLERFSCRQTITCSGIAMATGLVISSFATGVPFLCVSFGIVTGCAGGIANLASVVAINQYFDKQRPLAMGIGSGGVGIGAFIFGLLQERFVRDYSWRGSLLLVGALQLHVVVCGLLIVHPNQLLHCDGIRSCRGKEFDRTQVDKRLSLDGDIDVIPCDKEIAVLMLDKSNTTNSDERKHRRRSTFQIIRAKMRLTDKTFSLIKDPIFIALFLSDFLSWLVQFVPYVHLPERANMLGIPDGAILLSIMGIMNAVGKIGFGTFCTLFNLPVFKVYVLAQVFFGLVTVLSPFCVSFWSLAVFAAFFGLLSGNYGLMMVIPSQQLGEERFALAYGIMLAGEGIGVFLGPPLVGWMSDASESYDSSFFVAGSVLLLSALILLIHPVVCFYKKRKGEKNSIRRAWT</sequence>
<feature type="transmembrane region" description="Helical" evidence="2">
    <location>
        <begin position="147"/>
        <end position="166"/>
    </location>
</feature>
<feature type="transmembrane region" description="Helical" evidence="2">
    <location>
        <begin position="178"/>
        <end position="198"/>
    </location>
</feature>
<reference evidence="4" key="1">
    <citation type="submission" date="2020-04" db="EMBL/GenBank/DDBJ databases">
        <authorList>
            <person name="Neveu A P."/>
        </authorList>
    </citation>
    <scope>NUCLEOTIDE SEQUENCE</scope>
    <source>
        <tissue evidence="4">Whole embryo</tissue>
    </source>
</reference>
<feature type="domain" description="Major facilitator superfamily (MFS) profile" evidence="3">
    <location>
        <begin position="24"/>
        <end position="464"/>
    </location>
</feature>
<dbReference type="Pfam" id="PF07690">
    <property type="entry name" value="MFS_1"/>
    <property type="match status" value="1"/>
</dbReference>
<feature type="transmembrane region" description="Helical" evidence="2">
    <location>
        <begin position="320"/>
        <end position="338"/>
    </location>
</feature>
<protein>
    <submittedName>
        <fullName evidence="4">Monocarboxylate transporter 9-like</fullName>
    </submittedName>
</protein>
<feature type="transmembrane region" description="Helical" evidence="2">
    <location>
        <begin position="350"/>
        <end position="367"/>
    </location>
</feature>
<dbReference type="InterPro" id="IPR050327">
    <property type="entry name" value="Proton-linked_MCT"/>
</dbReference>
<feature type="transmembrane region" description="Helical" evidence="2">
    <location>
        <begin position="281"/>
        <end position="300"/>
    </location>
</feature>
<keyword evidence="2" id="KW-0472">Membrane</keyword>
<gene>
    <name evidence="4" type="primary">Slc16a9</name>
</gene>
<feature type="transmembrane region" description="Helical" evidence="2">
    <location>
        <begin position="94"/>
        <end position="114"/>
    </location>
</feature>
<dbReference type="InterPro" id="IPR011701">
    <property type="entry name" value="MFS"/>
</dbReference>
<organism evidence="4">
    <name type="scientific">Phallusia mammillata</name>
    <dbReference type="NCBI Taxonomy" id="59560"/>
    <lineage>
        <taxon>Eukaryota</taxon>
        <taxon>Metazoa</taxon>
        <taxon>Chordata</taxon>
        <taxon>Tunicata</taxon>
        <taxon>Ascidiacea</taxon>
        <taxon>Phlebobranchia</taxon>
        <taxon>Ascidiidae</taxon>
        <taxon>Phallusia</taxon>
    </lineage>
</organism>
<accession>A0A6F9DSH2</accession>
<dbReference type="SUPFAM" id="SSF103473">
    <property type="entry name" value="MFS general substrate transporter"/>
    <property type="match status" value="1"/>
</dbReference>
<dbReference type="AlphaFoldDB" id="A0A6F9DSH2"/>
<dbReference type="Gene3D" id="1.20.1250.20">
    <property type="entry name" value="MFS general substrate transporter like domains"/>
    <property type="match status" value="2"/>
</dbReference>
<dbReference type="InterPro" id="IPR036259">
    <property type="entry name" value="MFS_trans_sf"/>
</dbReference>
<keyword evidence="2" id="KW-1133">Transmembrane helix</keyword>
<comment type="subcellular location">
    <subcellularLocation>
        <location evidence="1">Membrane</location>
        <topology evidence="1">Multi-pass membrane protein</topology>
    </subcellularLocation>
</comment>
<feature type="transmembrane region" description="Helical" evidence="2">
    <location>
        <begin position="442"/>
        <end position="465"/>
    </location>
</feature>
<keyword evidence="2" id="KW-0812">Transmembrane</keyword>
<evidence type="ECO:0000256" key="1">
    <source>
        <dbReference type="ARBA" id="ARBA00004141"/>
    </source>
</evidence>
<dbReference type="PANTHER" id="PTHR11360:SF284">
    <property type="entry name" value="EG:103B4.3 PROTEIN-RELATED"/>
    <property type="match status" value="1"/>
</dbReference>